<feature type="transmembrane region" description="Helical" evidence="9">
    <location>
        <begin position="318"/>
        <end position="339"/>
    </location>
</feature>
<dbReference type="GO" id="GO:0046872">
    <property type="term" value="F:metal ion binding"/>
    <property type="evidence" value="ECO:0007669"/>
    <property type="project" value="UniProtKB-KW"/>
</dbReference>
<evidence type="ECO:0000256" key="2">
    <source>
        <dbReference type="ARBA" id="ARBA00009749"/>
    </source>
</evidence>
<protein>
    <recommendedName>
        <fullName evidence="9">Magnesium transporter MgtE</fullName>
    </recommendedName>
</protein>
<evidence type="ECO:0000256" key="7">
    <source>
        <dbReference type="ARBA" id="ARBA00023136"/>
    </source>
</evidence>
<name>A0A6N4SRC0_CYTH3</name>
<evidence type="ECO:0000256" key="4">
    <source>
        <dbReference type="ARBA" id="ARBA00022692"/>
    </source>
</evidence>
<dbReference type="InterPro" id="IPR000644">
    <property type="entry name" value="CBS_dom"/>
</dbReference>
<dbReference type="Pfam" id="PF03448">
    <property type="entry name" value="MgtE_N"/>
    <property type="match status" value="1"/>
</dbReference>
<feature type="domain" description="CBS" evidence="10">
    <location>
        <begin position="204"/>
        <end position="260"/>
    </location>
</feature>
<keyword evidence="8" id="KW-0129">CBS domain</keyword>
<comment type="function">
    <text evidence="9">Acts as a magnesium transporter.</text>
</comment>
<keyword evidence="5 9" id="KW-0460">Magnesium</keyword>
<keyword evidence="9" id="KW-0479">Metal-binding</keyword>
<dbReference type="InterPro" id="IPR006669">
    <property type="entry name" value="MgtE_transporter"/>
</dbReference>
<evidence type="ECO:0000256" key="1">
    <source>
        <dbReference type="ARBA" id="ARBA00004141"/>
    </source>
</evidence>
<comment type="similarity">
    <text evidence="2 9">Belongs to the SLC41A transporter family.</text>
</comment>
<comment type="subunit">
    <text evidence="9">Homodimer.</text>
</comment>
<evidence type="ECO:0000313" key="12">
    <source>
        <dbReference type="Proteomes" id="UP000001822"/>
    </source>
</evidence>
<proteinExistence type="inferred from homology"/>
<dbReference type="PANTHER" id="PTHR43773:SF1">
    <property type="entry name" value="MAGNESIUM TRANSPORTER MGTE"/>
    <property type="match status" value="1"/>
</dbReference>
<dbReference type="Gene3D" id="3.10.580.10">
    <property type="entry name" value="CBS-domain"/>
    <property type="match status" value="1"/>
</dbReference>
<dbReference type="SUPFAM" id="SSF54631">
    <property type="entry name" value="CBS-domain pair"/>
    <property type="match status" value="1"/>
</dbReference>
<feature type="transmembrane region" description="Helical" evidence="9">
    <location>
        <begin position="286"/>
        <end position="306"/>
    </location>
</feature>
<dbReference type="EMBL" id="CP000383">
    <property type="protein sequence ID" value="ABG58898.1"/>
    <property type="molecule type" value="Genomic_DNA"/>
</dbReference>
<dbReference type="Proteomes" id="UP000001822">
    <property type="component" value="Chromosome"/>
</dbReference>
<feature type="domain" description="CBS" evidence="10">
    <location>
        <begin position="140"/>
        <end position="203"/>
    </location>
</feature>
<feature type="transmembrane region" description="Helical" evidence="9">
    <location>
        <begin position="360"/>
        <end position="381"/>
    </location>
</feature>
<dbReference type="PANTHER" id="PTHR43773">
    <property type="entry name" value="MAGNESIUM TRANSPORTER MGTE"/>
    <property type="match status" value="1"/>
</dbReference>
<evidence type="ECO:0000256" key="3">
    <source>
        <dbReference type="ARBA" id="ARBA00022448"/>
    </source>
</evidence>
<gene>
    <name evidence="11" type="ordered locus">CHU_1629</name>
</gene>
<accession>A0A6N4SRC0</accession>
<sequence length="450" mass="49885">MAFELTEDFIKELQEHLSLAENNAVLELVNEIPEQDLSAILYELETEESVALLNILTTEKSAQVISELDTDIRLKILKHYSPEQIASFIQFIDSDDAVDLINELSVKTGEEVIAFIQNPEKADHIIDLLHYDEDCAGGLMAKELIKANLNWTIDRCIEEIRAQSKNVDKVFSVYVVDDNMRLLGLLSLKKLLLSDEHAIVADIYDPTIKSIESYRSGTEVADLMRKYDLETIPVVNVQGKLLGRITIDDVIDLITEQADLERQIMAGISNDTEEDDSVWLLSKSRLPWLIVGMIGGILGAQFIGLFENVIHQVTAMAFFIPLITATGGNVGIQSSSMIVQSLARDSTYIAMNPDRFIKGFVVSLINGIAISSLVFIFNLVLKQEMDLALTVSIALFCVVLVSSFMGTITPLILFRFGVNPALASGPFITTANDLLGLGIYFSVAHLLYSF</sequence>
<keyword evidence="3 9" id="KW-0813">Transport</keyword>
<dbReference type="Gene3D" id="1.25.60.10">
    <property type="entry name" value="MgtE N-terminal domain-like"/>
    <property type="match status" value="1"/>
</dbReference>
<dbReference type="Pfam" id="PF00571">
    <property type="entry name" value="CBS"/>
    <property type="match status" value="2"/>
</dbReference>
<evidence type="ECO:0000256" key="9">
    <source>
        <dbReference type="RuleBase" id="RU362011"/>
    </source>
</evidence>
<dbReference type="AlphaFoldDB" id="A0A6N4SRC0"/>
<dbReference type="OrthoDB" id="9790355at2"/>
<feature type="transmembrane region" description="Helical" evidence="9">
    <location>
        <begin position="387"/>
        <end position="414"/>
    </location>
</feature>
<evidence type="ECO:0000259" key="10">
    <source>
        <dbReference type="PROSITE" id="PS51371"/>
    </source>
</evidence>
<dbReference type="SUPFAM" id="SSF158791">
    <property type="entry name" value="MgtE N-terminal domain-like"/>
    <property type="match status" value="1"/>
</dbReference>
<dbReference type="Gene3D" id="1.10.357.20">
    <property type="entry name" value="SLC41 divalent cation transporters, integral membrane domain"/>
    <property type="match status" value="1"/>
</dbReference>
<feature type="transmembrane region" description="Helical" evidence="9">
    <location>
        <begin position="426"/>
        <end position="448"/>
    </location>
</feature>
<keyword evidence="9" id="KW-1003">Cell membrane</keyword>
<dbReference type="CDD" id="cd04606">
    <property type="entry name" value="CBS_pair_Mg_transporter"/>
    <property type="match status" value="1"/>
</dbReference>
<organism evidence="11 12">
    <name type="scientific">Cytophaga hutchinsonii (strain ATCC 33406 / DSM 1761 / CIP 103989 / NBRC 15051 / NCIMB 9469 / D465)</name>
    <dbReference type="NCBI Taxonomy" id="269798"/>
    <lineage>
        <taxon>Bacteria</taxon>
        <taxon>Pseudomonadati</taxon>
        <taxon>Bacteroidota</taxon>
        <taxon>Cytophagia</taxon>
        <taxon>Cytophagales</taxon>
        <taxon>Cytophagaceae</taxon>
        <taxon>Cytophaga</taxon>
    </lineage>
</organism>
<dbReference type="Pfam" id="PF01769">
    <property type="entry name" value="MgtE"/>
    <property type="match status" value="1"/>
</dbReference>
<dbReference type="InterPro" id="IPR036739">
    <property type="entry name" value="SLC41_membr_dom_sf"/>
</dbReference>
<dbReference type="InterPro" id="IPR006668">
    <property type="entry name" value="Mg_transptr_MgtE_intracell_dom"/>
</dbReference>
<keyword evidence="12" id="KW-1185">Reference proteome</keyword>
<keyword evidence="4 9" id="KW-0812">Transmembrane</keyword>
<dbReference type="InterPro" id="IPR038076">
    <property type="entry name" value="MgtE_N_sf"/>
</dbReference>
<keyword evidence="6 9" id="KW-1133">Transmembrane helix</keyword>
<dbReference type="SUPFAM" id="SSF161093">
    <property type="entry name" value="MgtE membrane domain-like"/>
    <property type="match status" value="1"/>
</dbReference>
<evidence type="ECO:0000256" key="5">
    <source>
        <dbReference type="ARBA" id="ARBA00022842"/>
    </source>
</evidence>
<dbReference type="InterPro" id="IPR046342">
    <property type="entry name" value="CBS_dom_sf"/>
</dbReference>
<reference evidence="11 12" key="1">
    <citation type="journal article" date="2007" name="Appl. Environ. Microbiol.">
        <title>Genome sequence of the cellulolytic gliding bacterium Cytophaga hutchinsonii.</title>
        <authorList>
            <person name="Xie G."/>
            <person name="Bruce D.C."/>
            <person name="Challacombe J.F."/>
            <person name="Chertkov O."/>
            <person name="Detter J.C."/>
            <person name="Gilna P."/>
            <person name="Han C.S."/>
            <person name="Lucas S."/>
            <person name="Misra M."/>
            <person name="Myers G.L."/>
            <person name="Richardson P."/>
            <person name="Tapia R."/>
            <person name="Thayer N."/>
            <person name="Thompson L.S."/>
            <person name="Brettin T.S."/>
            <person name="Henrissat B."/>
            <person name="Wilson D.B."/>
            <person name="McBride M.J."/>
        </authorList>
    </citation>
    <scope>NUCLEOTIDE SEQUENCE [LARGE SCALE GENOMIC DNA]</scope>
    <source>
        <strain evidence="12">ATCC 33406 / DSM 1761 / CIP 103989 / NBRC 15051 / NCIMB 9469 / D465</strain>
    </source>
</reference>
<dbReference type="NCBIfam" id="TIGR00400">
    <property type="entry name" value="mgtE"/>
    <property type="match status" value="1"/>
</dbReference>
<dbReference type="GO" id="GO:0005886">
    <property type="term" value="C:plasma membrane"/>
    <property type="evidence" value="ECO:0007669"/>
    <property type="project" value="UniProtKB-SubCell"/>
</dbReference>
<dbReference type="RefSeq" id="WP_011585014.1">
    <property type="nucleotide sequence ID" value="NC_008255.1"/>
</dbReference>
<dbReference type="SMART" id="SM00924">
    <property type="entry name" value="MgtE_N"/>
    <property type="match status" value="1"/>
</dbReference>
<dbReference type="KEGG" id="chu:CHU_1629"/>
<keyword evidence="7 9" id="KW-0472">Membrane</keyword>
<evidence type="ECO:0000256" key="8">
    <source>
        <dbReference type="PROSITE-ProRule" id="PRU00703"/>
    </source>
</evidence>
<evidence type="ECO:0000313" key="11">
    <source>
        <dbReference type="EMBL" id="ABG58898.1"/>
    </source>
</evidence>
<comment type="subcellular location">
    <subcellularLocation>
        <location evidence="9">Cell membrane</location>
        <topology evidence="9">Multi-pass membrane protein</topology>
    </subcellularLocation>
    <subcellularLocation>
        <location evidence="1">Membrane</location>
        <topology evidence="1">Multi-pass membrane protein</topology>
    </subcellularLocation>
</comment>
<dbReference type="InterPro" id="IPR006667">
    <property type="entry name" value="SLC41_membr_dom"/>
</dbReference>
<evidence type="ECO:0000256" key="6">
    <source>
        <dbReference type="ARBA" id="ARBA00022989"/>
    </source>
</evidence>
<dbReference type="GO" id="GO:0015095">
    <property type="term" value="F:magnesium ion transmembrane transporter activity"/>
    <property type="evidence" value="ECO:0007669"/>
    <property type="project" value="UniProtKB-UniRule"/>
</dbReference>
<dbReference type="PROSITE" id="PS51371">
    <property type="entry name" value="CBS"/>
    <property type="match status" value="2"/>
</dbReference>